<accession>A0ABQ9DK12</accession>
<evidence type="ECO:0000313" key="2">
    <source>
        <dbReference type="Proteomes" id="UP001145742"/>
    </source>
</evidence>
<protein>
    <submittedName>
        <fullName evidence="1">Uncharacterized protein</fullName>
    </submittedName>
</protein>
<dbReference type="EMBL" id="WHWB01032766">
    <property type="protein sequence ID" value="KAJ7423922.1"/>
    <property type="molecule type" value="Genomic_DNA"/>
</dbReference>
<organism evidence="1 2">
    <name type="scientific">Willisornis vidua</name>
    <name type="common">Xingu scale-backed antbird</name>
    <dbReference type="NCBI Taxonomy" id="1566151"/>
    <lineage>
        <taxon>Eukaryota</taxon>
        <taxon>Metazoa</taxon>
        <taxon>Chordata</taxon>
        <taxon>Craniata</taxon>
        <taxon>Vertebrata</taxon>
        <taxon>Euteleostomi</taxon>
        <taxon>Archelosauria</taxon>
        <taxon>Archosauria</taxon>
        <taxon>Dinosauria</taxon>
        <taxon>Saurischia</taxon>
        <taxon>Theropoda</taxon>
        <taxon>Coelurosauria</taxon>
        <taxon>Aves</taxon>
        <taxon>Neognathae</taxon>
        <taxon>Neoaves</taxon>
        <taxon>Telluraves</taxon>
        <taxon>Australaves</taxon>
        <taxon>Passeriformes</taxon>
        <taxon>Thamnophilidae</taxon>
        <taxon>Willisornis</taxon>
    </lineage>
</organism>
<sequence length="109" mass="11797">MRGEKPGDAAPGAALIHMLKQGFLEQAWCVWNTQTLADPSGATLGSGLKDSLAVPPCQVPPLNRSSTTFTTFIKRYAVVEQSIGLSTGEDEDKWLQLSRDLDYGINGLF</sequence>
<comment type="caution">
    <text evidence="1">The sequence shown here is derived from an EMBL/GenBank/DDBJ whole genome shotgun (WGS) entry which is preliminary data.</text>
</comment>
<reference evidence="1" key="1">
    <citation type="submission" date="2019-10" db="EMBL/GenBank/DDBJ databases">
        <authorList>
            <person name="Soares A.E.R."/>
            <person name="Aleixo A."/>
            <person name="Schneider P."/>
            <person name="Miyaki C.Y."/>
            <person name="Schneider M.P."/>
            <person name="Mello C."/>
            <person name="Vasconcelos A.T.R."/>
        </authorList>
    </citation>
    <scope>NUCLEOTIDE SEQUENCE</scope>
    <source>
        <tissue evidence="1">Muscle</tissue>
    </source>
</reference>
<name>A0ABQ9DK12_9PASS</name>
<proteinExistence type="predicted"/>
<dbReference type="Proteomes" id="UP001145742">
    <property type="component" value="Unassembled WGS sequence"/>
</dbReference>
<evidence type="ECO:0000313" key="1">
    <source>
        <dbReference type="EMBL" id="KAJ7423922.1"/>
    </source>
</evidence>
<gene>
    <name evidence="1" type="ORF">WISP_31173</name>
</gene>
<keyword evidence="2" id="KW-1185">Reference proteome</keyword>